<name>A0AC35TVZ5_9BILA</name>
<evidence type="ECO:0000313" key="1">
    <source>
        <dbReference type="Proteomes" id="UP000095286"/>
    </source>
</evidence>
<protein>
    <submittedName>
        <fullName evidence="2">C2 domain-containing protein</fullName>
    </submittedName>
</protein>
<dbReference type="Proteomes" id="UP000095286">
    <property type="component" value="Unplaced"/>
</dbReference>
<reference evidence="2" key="1">
    <citation type="submission" date="2016-11" db="UniProtKB">
        <authorList>
            <consortium name="WormBaseParasite"/>
        </authorList>
    </citation>
    <scope>IDENTIFICATION</scope>
    <source>
        <strain evidence="2">KR3021</strain>
    </source>
</reference>
<sequence length="491" mass="55968">MFGIDDFISDFFVMTSHNEIMPPWMEHRIKNDKSLVAAATALMGRNNNSTSKGNSTILPMPHILQRTSSDKGASLASSFFSKFMPKDKSSSTSSNPLLDIHRSNTANQIIDSPKSIVFLDDKNSADKKGIEKGEGENSSVFNYELTPIEKNNNSCVRGSITLLLRYDFIHRVLMVHLKKANNLSLGDRIVLDPYIIIYLLPDRRHHCKTRIVKKTVDPEYNEMFSFDVQYNNLSNNMLQFTLYSFDRFTKQIGNVVMRDLFEKSDLYMWTEYTMPVMGSQEKNDFGDLLLYITYSISEQKLYVTVGKAYNLRPMDITGASDPYCKVDQIYHGKRVKQRKSTIKRANLNPVYNETLEFDLPLHEVRDTNFLVQVMDWDRIGRDDLLGFCILGKDSPTAEGFNQWSDCFSFLDATKFKSFNNTIANGNIVIQNNSHGPEVVASPTSVNSNPPQLSASLNTDGYFSTKSFGTWHSIQEDIPPNFRNIPKSKKNK</sequence>
<organism evidence="1 2">
    <name type="scientific">Rhabditophanes sp. KR3021</name>
    <dbReference type="NCBI Taxonomy" id="114890"/>
    <lineage>
        <taxon>Eukaryota</taxon>
        <taxon>Metazoa</taxon>
        <taxon>Ecdysozoa</taxon>
        <taxon>Nematoda</taxon>
        <taxon>Chromadorea</taxon>
        <taxon>Rhabditida</taxon>
        <taxon>Tylenchina</taxon>
        <taxon>Panagrolaimomorpha</taxon>
        <taxon>Strongyloidoidea</taxon>
        <taxon>Alloionematidae</taxon>
        <taxon>Rhabditophanes</taxon>
    </lineage>
</organism>
<dbReference type="WBParaSite" id="RSKR_0000502900.1">
    <property type="protein sequence ID" value="RSKR_0000502900.1"/>
    <property type="gene ID" value="RSKR_0000502900"/>
</dbReference>
<proteinExistence type="predicted"/>
<accession>A0AC35TVZ5</accession>
<evidence type="ECO:0000313" key="2">
    <source>
        <dbReference type="WBParaSite" id="RSKR_0000502900.1"/>
    </source>
</evidence>